<dbReference type="EMBL" id="BPLR01015838">
    <property type="protein sequence ID" value="GIY79037.1"/>
    <property type="molecule type" value="Genomic_DNA"/>
</dbReference>
<proteinExistence type="predicted"/>
<dbReference type="Proteomes" id="UP001054945">
    <property type="component" value="Unassembled WGS sequence"/>
</dbReference>
<dbReference type="AlphaFoldDB" id="A0AAV4W8P5"/>
<organism evidence="1 2">
    <name type="scientific">Caerostris extrusa</name>
    <name type="common">Bark spider</name>
    <name type="synonym">Caerostris bankana</name>
    <dbReference type="NCBI Taxonomy" id="172846"/>
    <lineage>
        <taxon>Eukaryota</taxon>
        <taxon>Metazoa</taxon>
        <taxon>Ecdysozoa</taxon>
        <taxon>Arthropoda</taxon>
        <taxon>Chelicerata</taxon>
        <taxon>Arachnida</taxon>
        <taxon>Araneae</taxon>
        <taxon>Araneomorphae</taxon>
        <taxon>Entelegynae</taxon>
        <taxon>Araneoidea</taxon>
        <taxon>Araneidae</taxon>
        <taxon>Caerostris</taxon>
    </lineage>
</organism>
<gene>
    <name evidence="1" type="ORF">CEXT_21121</name>
</gene>
<comment type="caution">
    <text evidence="1">The sequence shown here is derived from an EMBL/GenBank/DDBJ whole genome shotgun (WGS) entry which is preliminary data.</text>
</comment>
<reference evidence="1 2" key="1">
    <citation type="submission" date="2021-06" db="EMBL/GenBank/DDBJ databases">
        <title>Caerostris extrusa draft genome.</title>
        <authorList>
            <person name="Kono N."/>
            <person name="Arakawa K."/>
        </authorList>
    </citation>
    <scope>NUCLEOTIDE SEQUENCE [LARGE SCALE GENOMIC DNA]</scope>
</reference>
<sequence length="109" mass="12071">MCFRIRQVSKISGMSKCPIFNSNNLSLTMPNSVIRMNSPICLKLSRKGSVVDLVAKESMRLVFPVISAPSTNIYIMHKLDKSKPLKSKSNLLYTNLGRSSENPSPSAIL</sequence>
<name>A0AAV4W8P5_CAEEX</name>
<keyword evidence="2" id="KW-1185">Reference proteome</keyword>
<evidence type="ECO:0000313" key="1">
    <source>
        <dbReference type="EMBL" id="GIY79037.1"/>
    </source>
</evidence>
<evidence type="ECO:0000313" key="2">
    <source>
        <dbReference type="Proteomes" id="UP001054945"/>
    </source>
</evidence>
<accession>A0AAV4W8P5</accession>
<protein>
    <submittedName>
        <fullName evidence="1">Uncharacterized protein</fullName>
    </submittedName>
</protein>